<dbReference type="EMBL" id="CP008947">
    <property type="protein sequence ID" value="AII08267.1"/>
    <property type="molecule type" value="Genomic_DNA"/>
</dbReference>
<dbReference type="InterPro" id="IPR016162">
    <property type="entry name" value="Ald_DH_N"/>
</dbReference>
<dbReference type="PROSITE" id="PS00070">
    <property type="entry name" value="ALDEHYDE_DEHYDR_CYS"/>
    <property type="match status" value="1"/>
</dbReference>
<dbReference type="InterPro" id="IPR015590">
    <property type="entry name" value="Aldehyde_DH_dom"/>
</dbReference>
<dbReference type="Gene3D" id="3.40.605.10">
    <property type="entry name" value="Aldehyde Dehydrogenase, Chain A, domain 1"/>
    <property type="match status" value="1"/>
</dbReference>
<dbReference type="SUPFAM" id="SSF53720">
    <property type="entry name" value="ALDH-like"/>
    <property type="match status" value="1"/>
</dbReference>
<dbReference type="Gene3D" id="3.40.309.10">
    <property type="entry name" value="Aldehyde Dehydrogenase, Chain A, domain 2"/>
    <property type="match status" value="1"/>
</dbReference>
<gene>
    <name evidence="4" type="ORF">EP51_28045</name>
</gene>
<evidence type="ECO:0000256" key="2">
    <source>
        <dbReference type="ARBA" id="ARBA00023002"/>
    </source>
</evidence>
<dbReference type="PANTHER" id="PTHR43353">
    <property type="entry name" value="SUCCINATE-SEMIALDEHYDE DEHYDROGENASE, MITOCHONDRIAL"/>
    <property type="match status" value="1"/>
</dbReference>
<accession>A0A076ESN3</accession>
<dbReference type="InterPro" id="IPR016161">
    <property type="entry name" value="Ald_DH/histidinol_DH"/>
</dbReference>
<dbReference type="Pfam" id="PF00171">
    <property type="entry name" value="Aldedh"/>
    <property type="match status" value="1"/>
</dbReference>
<protein>
    <submittedName>
        <fullName evidence="4">Aldehyde dehydrogenase</fullName>
    </submittedName>
</protein>
<proteinExistence type="inferred from homology"/>
<name>A0A076ESN3_RHOOP</name>
<dbReference type="FunFam" id="3.40.309.10:FF:000009">
    <property type="entry name" value="Aldehyde dehydrogenase A"/>
    <property type="match status" value="1"/>
</dbReference>
<dbReference type="InterPro" id="IPR050740">
    <property type="entry name" value="Aldehyde_DH_Superfamily"/>
</dbReference>
<dbReference type="AlphaFoldDB" id="A0A076ESN3"/>
<dbReference type="InterPro" id="IPR016160">
    <property type="entry name" value="Ald_DH_CS_CYS"/>
</dbReference>
<dbReference type="InterPro" id="IPR016163">
    <property type="entry name" value="Ald_DH_C"/>
</dbReference>
<organism evidence="4 5">
    <name type="scientific">Rhodococcus opacus</name>
    <name type="common">Nocardia opaca</name>
    <dbReference type="NCBI Taxonomy" id="37919"/>
    <lineage>
        <taxon>Bacteria</taxon>
        <taxon>Bacillati</taxon>
        <taxon>Actinomycetota</taxon>
        <taxon>Actinomycetes</taxon>
        <taxon>Mycobacteriales</taxon>
        <taxon>Nocardiaceae</taxon>
        <taxon>Rhodococcus</taxon>
    </lineage>
</organism>
<comment type="similarity">
    <text evidence="1">Belongs to the aldehyde dehydrogenase family.</text>
</comment>
<dbReference type="eggNOG" id="COG1012">
    <property type="taxonomic scope" value="Bacteria"/>
</dbReference>
<feature type="domain" description="Aldehyde dehydrogenase" evidence="3">
    <location>
        <begin position="28"/>
        <end position="484"/>
    </location>
</feature>
<keyword evidence="2" id="KW-0560">Oxidoreductase</keyword>
<evidence type="ECO:0000313" key="5">
    <source>
        <dbReference type="Proteomes" id="UP000028488"/>
    </source>
</evidence>
<dbReference type="FunFam" id="3.40.605.10:FF:000007">
    <property type="entry name" value="NAD/NADP-dependent betaine aldehyde dehydrogenase"/>
    <property type="match status" value="1"/>
</dbReference>
<evidence type="ECO:0000256" key="1">
    <source>
        <dbReference type="ARBA" id="ARBA00009986"/>
    </source>
</evidence>
<dbReference type="Proteomes" id="UP000028488">
    <property type="component" value="Chromosome"/>
</dbReference>
<sequence length="493" mass="51773">MPAELTTPERKAHAMTITTLNNYIDGGWVPSETTFKALNPADEKVIAEVPASTATDVDAAVTAARRAFADWRHVNPTVRARYLHTIGDIVKTRERELAEAITTEMGKTIGEATGEVDKLAKAFHFYAEEATRIHGEVIPNDVDGFASMVVQEPIGVIGAITPWNYPLELVGWKLCAALAAGCTIVIKPSQYASLSPALLFACIDEAGLPAGVANLVLGGGETGPAVAGHPGFDKLAFTGSTATGGKIARGVPAAKPLTMELGGSCPMIVTDRADIAAAVAGAARRGFRNAGQICIAINRIYVHETVYSEFVDRLTAKVSELTVGNGMDPTVDVGPMATRAGLDVVDQHVRDAVARGATVTTGGTRIETLAPGNFYQPTVIAGCNPDMLVMHEETFGPVVGVMPFSDLKNAVDLANGTEAGLAAYVYTGDLAQAHDLGRLLDFGNVAVNNVDAGIMNAPYGGRKGSGFGVEHGKAGLEGYLQYKHLRIRYGTGQ</sequence>
<dbReference type="PANTHER" id="PTHR43353:SF5">
    <property type="entry name" value="SUCCINATE-SEMIALDEHYDE DEHYDROGENASE, MITOCHONDRIAL"/>
    <property type="match status" value="1"/>
</dbReference>
<reference evidence="4 5" key="1">
    <citation type="submission" date="2014-07" db="EMBL/GenBank/DDBJ databases">
        <title>Genome Sequence of Rhodococcus opacus Strain R7, a Biodegrader of Mono- and Polycyclic Aromatic Hydrocarbons.</title>
        <authorList>
            <person name="Di Gennaro P."/>
            <person name="Zampolli J."/>
            <person name="Presti I."/>
            <person name="Cappelletti M."/>
            <person name="D'Ursi P."/>
            <person name="Orro A."/>
            <person name="Mezzelani A."/>
            <person name="Milanesi L."/>
        </authorList>
    </citation>
    <scope>NUCLEOTIDE SEQUENCE [LARGE SCALE GENOMIC DNA]</scope>
    <source>
        <strain evidence="4 5">R7</strain>
    </source>
</reference>
<dbReference type="GO" id="GO:0016620">
    <property type="term" value="F:oxidoreductase activity, acting on the aldehyde or oxo group of donors, NAD or NADP as acceptor"/>
    <property type="evidence" value="ECO:0007669"/>
    <property type="project" value="InterPro"/>
</dbReference>
<dbReference type="CDD" id="cd07078">
    <property type="entry name" value="ALDH"/>
    <property type="match status" value="1"/>
</dbReference>
<evidence type="ECO:0000313" key="4">
    <source>
        <dbReference type="EMBL" id="AII08267.1"/>
    </source>
</evidence>
<evidence type="ECO:0000259" key="3">
    <source>
        <dbReference type="Pfam" id="PF00171"/>
    </source>
</evidence>